<organism evidence="9 10">
    <name type="scientific">Sedimenticola thiotaurini</name>
    <dbReference type="NCBI Taxonomy" id="1543721"/>
    <lineage>
        <taxon>Bacteria</taxon>
        <taxon>Pseudomonadati</taxon>
        <taxon>Pseudomonadota</taxon>
        <taxon>Gammaproteobacteria</taxon>
        <taxon>Chromatiales</taxon>
        <taxon>Sedimenticolaceae</taxon>
        <taxon>Sedimenticola</taxon>
    </lineage>
</organism>
<evidence type="ECO:0000256" key="3">
    <source>
        <dbReference type="ARBA" id="ARBA00022475"/>
    </source>
</evidence>
<evidence type="ECO:0000256" key="7">
    <source>
        <dbReference type="RuleBase" id="RU363032"/>
    </source>
</evidence>
<evidence type="ECO:0000256" key="6">
    <source>
        <dbReference type="ARBA" id="ARBA00023136"/>
    </source>
</evidence>
<dbReference type="PATRIC" id="fig|1543721.4.peg.3356"/>
<dbReference type="InterPro" id="IPR000515">
    <property type="entry name" value="MetI-like"/>
</dbReference>
<feature type="transmembrane region" description="Helical" evidence="7">
    <location>
        <begin position="118"/>
        <end position="138"/>
    </location>
</feature>
<feature type="transmembrane region" description="Helical" evidence="7">
    <location>
        <begin position="215"/>
        <end position="233"/>
    </location>
</feature>
<evidence type="ECO:0000256" key="1">
    <source>
        <dbReference type="ARBA" id="ARBA00004651"/>
    </source>
</evidence>
<reference evidence="9 10" key="1">
    <citation type="journal article" date="2015" name="Genome Announc.">
        <title>Complete Genome Sequence of Sedimenticola thiotaurini Strain SIP-G1, a Polyphosphate- and Polyhydroxyalkanoate-Accumulating Sulfur-Oxidizing Gammaproteobacterium Isolated from Salt Marsh Sediments.</title>
        <authorList>
            <person name="Flood B.E."/>
            <person name="Jones D.S."/>
            <person name="Bailey J.V."/>
        </authorList>
    </citation>
    <scope>NUCLEOTIDE SEQUENCE [LARGE SCALE GENOMIC DNA]</scope>
    <source>
        <strain evidence="9 10">SIP-G1</strain>
    </source>
</reference>
<feature type="domain" description="ABC transmembrane type-1" evidence="8">
    <location>
        <begin position="53"/>
        <end position="233"/>
    </location>
</feature>
<keyword evidence="5 7" id="KW-1133">Transmembrane helix</keyword>
<dbReference type="PANTHER" id="PTHR30151:SF0">
    <property type="entry name" value="ABC TRANSPORTER PERMEASE PROTEIN MJ0413-RELATED"/>
    <property type="match status" value="1"/>
</dbReference>
<dbReference type="EMBL" id="CP011412">
    <property type="protein sequence ID" value="AKH22333.1"/>
    <property type="molecule type" value="Genomic_DNA"/>
</dbReference>
<comment type="similarity">
    <text evidence="7">Belongs to the binding-protein-dependent transport system permease family.</text>
</comment>
<dbReference type="FunFam" id="1.10.3720.10:FF:000003">
    <property type="entry name" value="Aliphatic sulfonate ABC transporter permease"/>
    <property type="match status" value="1"/>
</dbReference>
<dbReference type="Proteomes" id="UP000034410">
    <property type="component" value="Chromosome"/>
</dbReference>
<evidence type="ECO:0000259" key="8">
    <source>
        <dbReference type="PROSITE" id="PS50928"/>
    </source>
</evidence>
<feature type="transmembrane region" description="Helical" evidence="7">
    <location>
        <begin position="94"/>
        <end position="112"/>
    </location>
</feature>
<evidence type="ECO:0000256" key="2">
    <source>
        <dbReference type="ARBA" id="ARBA00022448"/>
    </source>
</evidence>
<comment type="subcellular location">
    <subcellularLocation>
        <location evidence="1 7">Cell membrane</location>
        <topology evidence="1 7">Multi-pass membrane protein</topology>
    </subcellularLocation>
</comment>
<dbReference type="SUPFAM" id="SSF161098">
    <property type="entry name" value="MetI-like"/>
    <property type="match status" value="1"/>
</dbReference>
<dbReference type="KEGG" id="seds:AAY24_16255"/>
<feature type="transmembrane region" description="Helical" evidence="7">
    <location>
        <begin position="50"/>
        <end position="74"/>
    </location>
</feature>
<dbReference type="CDD" id="cd06261">
    <property type="entry name" value="TM_PBP2"/>
    <property type="match status" value="1"/>
</dbReference>
<accession>A0A0F7K5V9</accession>
<dbReference type="InterPro" id="IPR035906">
    <property type="entry name" value="MetI-like_sf"/>
</dbReference>
<evidence type="ECO:0000313" key="10">
    <source>
        <dbReference type="Proteomes" id="UP000034410"/>
    </source>
</evidence>
<proteinExistence type="inferred from homology"/>
<dbReference type="GO" id="GO:0005886">
    <property type="term" value="C:plasma membrane"/>
    <property type="evidence" value="ECO:0007669"/>
    <property type="project" value="UniProtKB-SubCell"/>
</dbReference>
<name>A0A0F7K5V9_9GAMM</name>
<keyword evidence="2 7" id="KW-0813">Transport</keyword>
<dbReference type="PANTHER" id="PTHR30151">
    <property type="entry name" value="ALKANE SULFONATE ABC TRANSPORTER-RELATED, MEMBRANE SUBUNIT"/>
    <property type="match status" value="1"/>
</dbReference>
<dbReference type="Gene3D" id="1.10.3720.10">
    <property type="entry name" value="MetI-like"/>
    <property type="match status" value="1"/>
</dbReference>
<dbReference type="GO" id="GO:0042918">
    <property type="term" value="P:alkanesulfonate transmembrane transport"/>
    <property type="evidence" value="ECO:0007669"/>
    <property type="project" value="UniProtKB-ARBA"/>
</dbReference>
<keyword evidence="6 7" id="KW-0472">Membrane</keyword>
<evidence type="ECO:0000313" key="9">
    <source>
        <dbReference type="EMBL" id="AKH22333.1"/>
    </source>
</evidence>
<keyword evidence="3" id="KW-1003">Cell membrane</keyword>
<keyword evidence="10" id="KW-1185">Reference proteome</keyword>
<sequence>MRALSVIAALVVWHLCSVNHVSLIVSFENVPNPLRVGEQLFYLLGTEEFYTHIGVSFWRIVLSFCIASVLGVLVGILMGRSRVVADVMFPHIEILRPIPAVAWIPLAILMFPTEESSIIFITALGAFFPIVLSTMHGVDQSSEVYVRAAKSLGAGKLDILRHVVLPGALPSIMSGLAIGMGVAWFSLLAGEIISGQYGIGYFTWNAYSLVQYENIIIGMLTIGGLGTASTWLVKQASKPALRWQENER</sequence>
<dbReference type="AlphaFoldDB" id="A0A0F7K5V9"/>
<dbReference type="Pfam" id="PF00528">
    <property type="entry name" value="BPD_transp_1"/>
    <property type="match status" value="1"/>
</dbReference>
<protein>
    <submittedName>
        <fullName evidence="9">ABC transporter permease</fullName>
    </submittedName>
</protein>
<dbReference type="PROSITE" id="PS50928">
    <property type="entry name" value="ABC_TM1"/>
    <property type="match status" value="1"/>
</dbReference>
<evidence type="ECO:0000256" key="4">
    <source>
        <dbReference type="ARBA" id="ARBA00022692"/>
    </source>
</evidence>
<gene>
    <name evidence="9" type="ORF">AAY24_16255</name>
</gene>
<evidence type="ECO:0000256" key="5">
    <source>
        <dbReference type="ARBA" id="ARBA00022989"/>
    </source>
</evidence>
<keyword evidence="4 7" id="KW-0812">Transmembrane</keyword>